<dbReference type="RefSeq" id="WP_317521297.1">
    <property type="nucleotide sequence ID" value="NZ_JAWJZI010000002.1"/>
</dbReference>
<keyword evidence="1" id="KW-0732">Signal</keyword>
<evidence type="ECO:0000313" key="2">
    <source>
        <dbReference type="EMBL" id="MDV5168578.1"/>
    </source>
</evidence>
<feature type="chain" id="PRO_5047298091" description="Porin" evidence="1">
    <location>
        <begin position="23"/>
        <end position="250"/>
    </location>
</feature>
<evidence type="ECO:0008006" key="4">
    <source>
        <dbReference type="Google" id="ProtNLM"/>
    </source>
</evidence>
<organism evidence="2 3">
    <name type="scientific">Photobacterium rosenbergii</name>
    <dbReference type="NCBI Taxonomy" id="294936"/>
    <lineage>
        <taxon>Bacteria</taxon>
        <taxon>Pseudomonadati</taxon>
        <taxon>Pseudomonadota</taxon>
        <taxon>Gammaproteobacteria</taxon>
        <taxon>Vibrionales</taxon>
        <taxon>Vibrionaceae</taxon>
        <taxon>Photobacterium</taxon>
    </lineage>
</organism>
<name>A0ABU3ZEX2_9GAMM</name>
<dbReference type="EMBL" id="JAWJZI010000002">
    <property type="protein sequence ID" value="MDV5168578.1"/>
    <property type="molecule type" value="Genomic_DNA"/>
</dbReference>
<protein>
    <recommendedName>
        <fullName evidence="4">Porin</fullName>
    </recommendedName>
</protein>
<evidence type="ECO:0000313" key="3">
    <source>
        <dbReference type="Proteomes" id="UP001186452"/>
    </source>
</evidence>
<reference evidence="2 3" key="1">
    <citation type="submission" date="2023-10" db="EMBL/GenBank/DDBJ databases">
        <title>Marine bacteria isolated from horseshoe crab.</title>
        <authorList>
            <person name="Cheng T.H."/>
        </authorList>
    </citation>
    <scope>NUCLEOTIDE SEQUENCE [LARGE SCALE GENOMIC DNA]</scope>
    <source>
        <strain evidence="2 3">HSC6</strain>
    </source>
</reference>
<dbReference type="Proteomes" id="UP001186452">
    <property type="component" value="Unassembled WGS sequence"/>
</dbReference>
<keyword evidence="3" id="KW-1185">Reference proteome</keyword>
<gene>
    <name evidence="2" type="ORF">R2X38_06150</name>
</gene>
<feature type="signal peptide" evidence="1">
    <location>
        <begin position="1"/>
        <end position="22"/>
    </location>
</feature>
<accession>A0ABU3ZEX2</accession>
<proteinExistence type="predicted"/>
<sequence length="250" mass="27324">MINKKIPIFIVASSLVSVSVFADTNEQDINPADVTRAYTQLNMGVSNQGDVRLLGSLSYNHKGGTASMASLEGVMDEDGSYKSSRLQYFHVWNRDSAFMPRIAASLDVIDNEMFTTAALGTAAIFPTSIDGFNVFGRVAALAGKYDDDFASHYGGTGTSTDIAGGMGAIYFVYTADSGSFIAYYPEYSSLSGDIDVETTLHTITAGVPLSESKDKWIQFKFEDSTTDITASRMNEQLDNRILWTQFKLFF</sequence>
<comment type="caution">
    <text evidence="2">The sequence shown here is derived from an EMBL/GenBank/DDBJ whole genome shotgun (WGS) entry which is preliminary data.</text>
</comment>
<evidence type="ECO:0000256" key="1">
    <source>
        <dbReference type="SAM" id="SignalP"/>
    </source>
</evidence>